<sequence length="260" mass="27742">MKDINAQATNGSASGGGSNPARPEWLPANFNTVEDYVKSNGEARAELTRAQQELARLRAGQPAKQGSEPEGSVSNASQTEAERAASAAVADAGLDVAAWQAEFNETLDVSEKGRAEIAKGLEKQFGPNARQLVDDFIEGQKIRVENQRNQVFNLAGGQQNYTNLIQWAATNLSAAEVASYNNVMGSGDFNAMSLAVDGLKARYVKANGSDPKLLSGNGLASSAGGFESTAQMTAAMKDPRYRTDPVYRKSVEQKAMRSNF</sequence>
<dbReference type="EMBL" id="JABFDN010000001">
    <property type="protein sequence ID" value="NPU64605.1"/>
    <property type="molecule type" value="Genomic_DNA"/>
</dbReference>
<accession>A0ABX2CAG9</accession>
<feature type="compositionally biased region" description="Low complexity" evidence="1">
    <location>
        <begin position="1"/>
        <end position="12"/>
    </location>
</feature>
<gene>
    <name evidence="2" type="ORF">HL667_06310</name>
</gene>
<evidence type="ECO:0000256" key="1">
    <source>
        <dbReference type="SAM" id="MobiDB-lite"/>
    </source>
</evidence>
<proteinExistence type="predicted"/>
<dbReference type="InterPro" id="IPR008768">
    <property type="entry name" value="Gp9-like"/>
</dbReference>
<feature type="compositionally biased region" description="Low complexity" evidence="1">
    <location>
        <begin position="76"/>
        <end position="86"/>
    </location>
</feature>
<dbReference type="Proteomes" id="UP000886476">
    <property type="component" value="Unassembled WGS sequence"/>
</dbReference>
<dbReference type="RefSeq" id="WP_172109639.1">
    <property type="nucleotide sequence ID" value="NZ_JABFDN010000001.1"/>
</dbReference>
<protein>
    <recommendedName>
        <fullName evidence="4">Capsid assembly protein</fullName>
    </recommendedName>
</protein>
<organism evidence="2 3">
    <name type="scientific">Bradyrhizobium aeschynomenes</name>
    <dbReference type="NCBI Taxonomy" id="2734909"/>
    <lineage>
        <taxon>Bacteria</taxon>
        <taxon>Pseudomonadati</taxon>
        <taxon>Pseudomonadota</taxon>
        <taxon>Alphaproteobacteria</taxon>
        <taxon>Hyphomicrobiales</taxon>
        <taxon>Nitrobacteraceae</taxon>
        <taxon>Bradyrhizobium</taxon>
    </lineage>
</organism>
<feature type="region of interest" description="Disordered" evidence="1">
    <location>
        <begin position="49"/>
        <end position="86"/>
    </location>
</feature>
<reference evidence="2" key="1">
    <citation type="submission" date="2020-05" db="EMBL/GenBank/DDBJ databases">
        <title>Nod-independent and nitrogen-fixing Bradyrhizobium aeschynomene sp. nov. isolated from nodules of Aeschynomene indica.</title>
        <authorList>
            <person name="Zhang Z."/>
        </authorList>
    </citation>
    <scope>NUCLEOTIDE SEQUENCE</scope>
    <source>
        <strain evidence="2">83012</strain>
    </source>
</reference>
<name>A0ABX2CAG9_9BRAD</name>
<keyword evidence="3" id="KW-1185">Reference proteome</keyword>
<comment type="caution">
    <text evidence="2">The sequence shown here is derived from an EMBL/GenBank/DDBJ whole genome shotgun (WGS) entry which is preliminary data.</text>
</comment>
<evidence type="ECO:0000313" key="3">
    <source>
        <dbReference type="Proteomes" id="UP000886476"/>
    </source>
</evidence>
<evidence type="ECO:0000313" key="2">
    <source>
        <dbReference type="EMBL" id="NPU64605.1"/>
    </source>
</evidence>
<feature type="region of interest" description="Disordered" evidence="1">
    <location>
        <begin position="1"/>
        <end position="27"/>
    </location>
</feature>
<dbReference type="Pfam" id="PF05396">
    <property type="entry name" value="Phage_T7_Capsid"/>
    <property type="match status" value="1"/>
</dbReference>
<evidence type="ECO:0008006" key="4">
    <source>
        <dbReference type="Google" id="ProtNLM"/>
    </source>
</evidence>